<dbReference type="AlphaFoldDB" id="A0A6A4P2L3"/>
<evidence type="ECO:0000313" key="3">
    <source>
        <dbReference type="Proteomes" id="UP000447434"/>
    </source>
</evidence>
<name>A0A6A4P2L3_LUPAL</name>
<keyword evidence="3" id="KW-1185">Reference proteome</keyword>
<proteinExistence type="predicted"/>
<keyword evidence="1" id="KW-0472">Membrane</keyword>
<gene>
    <name evidence="2" type="ORF">Lalb_Chr18g0053651</name>
</gene>
<organism evidence="2 3">
    <name type="scientific">Lupinus albus</name>
    <name type="common">White lupine</name>
    <name type="synonym">Lupinus termis</name>
    <dbReference type="NCBI Taxonomy" id="3870"/>
    <lineage>
        <taxon>Eukaryota</taxon>
        <taxon>Viridiplantae</taxon>
        <taxon>Streptophyta</taxon>
        <taxon>Embryophyta</taxon>
        <taxon>Tracheophyta</taxon>
        <taxon>Spermatophyta</taxon>
        <taxon>Magnoliopsida</taxon>
        <taxon>eudicotyledons</taxon>
        <taxon>Gunneridae</taxon>
        <taxon>Pentapetalae</taxon>
        <taxon>rosids</taxon>
        <taxon>fabids</taxon>
        <taxon>Fabales</taxon>
        <taxon>Fabaceae</taxon>
        <taxon>Papilionoideae</taxon>
        <taxon>50 kb inversion clade</taxon>
        <taxon>genistoids sensu lato</taxon>
        <taxon>core genistoids</taxon>
        <taxon>Genisteae</taxon>
        <taxon>Lupinus</taxon>
    </lineage>
</organism>
<evidence type="ECO:0000256" key="1">
    <source>
        <dbReference type="SAM" id="Phobius"/>
    </source>
</evidence>
<dbReference type="Proteomes" id="UP000447434">
    <property type="component" value="Chromosome 18"/>
</dbReference>
<keyword evidence="1" id="KW-1133">Transmembrane helix</keyword>
<keyword evidence="1" id="KW-0812">Transmembrane</keyword>
<sequence length="69" mass="8230">MVLMPKSVRIHGIVEYLLRKVESPGLPKNKSKVRLYHLTCYLGMLCEIFLLYHMQKKRQIENIPPCKRF</sequence>
<accession>A0A6A4P2L3</accession>
<protein>
    <submittedName>
        <fullName evidence="2">Uncharacterized protein</fullName>
    </submittedName>
</protein>
<evidence type="ECO:0000313" key="2">
    <source>
        <dbReference type="EMBL" id="KAE9594424.1"/>
    </source>
</evidence>
<dbReference type="EMBL" id="WOCE01000018">
    <property type="protein sequence ID" value="KAE9594424.1"/>
    <property type="molecule type" value="Genomic_DNA"/>
</dbReference>
<comment type="caution">
    <text evidence="2">The sequence shown here is derived from an EMBL/GenBank/DDBJ whole genome shotgun (WGS) entry which is preliminary data.</text>
</comment>
<feature type="transmembrane region" description="Helical" evidence="1">
    <location>
        <begin position="35"/>
        <end position="52"/>
    </location>
</feature>
<reference evidence="3" key="1">
    <citation type="journal article" date="2020" name="Nat. Commun.">
        <title>Genome sequence of the cluster root forming white lupin.</title>
        <authorList>
            <person name="Hufnagel B."/>
            <person name="Marques A."/>
            <person name="Soriano A."/>
            <person name="Marques L."/>
            <person name="Divol F."/>
            <person name="Doumas P."/>
            <person name="Sallet E."/>
            <person name="Mancinotti D."/>
            <person name="Carrere S."/>
            <person name="Marande W."/>
            <person name="Arribat S."/>
            <person name="Keller J."/>
            <person name="Huneau C."/>
            <person name="Blein T."/>
            <person name="Aime D."/>
            <person name="Laguerre M."/>
            <person name="Taylor J."/>
            <person name="Schubert V."/>
            <person name="Nelson M."/>
            <person name="Geu-Flores F."/>
            <person name="Crespi M."/>
            <person name="Gallardo-Guerrero K."/>
            <person name="Delaux P.-M."/>
            <person name="Salse J."/>
            <person name="Berges H."/>
            <person name="Guyot R."/>
            <person name="Gouzy J."/>
            <person name="Peret B."/>
        </authorList>
    </citation>
    <scope>NUCLEOTIDE SEQUENCE [LARGE SCALE GENOMIC DNA]</scope>
    <source>
        <strain evidence="3">cv. Amiga</strain>
    </source>
</reference>